<evidence type="ECO:0000313" key="1">
    <source>
        <dbReference type="EMBL" id="CAG6606710.1"/>
    </source>
</evidence>
<protein>
    <submittedName>
        <fullName evidence="1">Uncharacterized protein</fullName>
    </submittedName>
</protein>
<dbReference type="AlphaFoldDB" id="A0A8D8L963"/>
<proteinExistence type="predicted"/>
<reference evidence="1" key="1">
    <citation type="submission" date="2021-05" db="EMBL/GenBank/DDBJ databases">
        <authorList>
            <person name="Alioto T."/>
            <person name="Alioto T."/>
            <person name="Gomez Garrido J."/>
        </authorList>
    </citation>
    <scope>NUCLEOTIDE SEQUENCE</scope>
</reference>
<organism evidence="1">
    <name type="scientific">Cacopsylla melanoneura</name>
    <dbReference type="NCBI Taxonomy" id="428564"/>
    <lineage>
        <taxon>Eukaryota</taxon>
        <taxon>Metazoa</taxon>
        <taxon>Ecdysozoa</taxon>
        <taxon>Arthropoda</taxon>
        <taxon>Hexapoda</taxon>
        <taxon>Insecta</taxon>
        <taxon>Pterygota</taxon>
        <taxon>Neoptera</taxon>
        <taxon>Paraneoptera</taxon>
        <taxon>Hemiptera</taxon>
        <taxon>Sternorrhyncha</taxon>
        <taxon>Psylloidea</taxon>
        <taxon>Psyllidae</taxon>
        <taxon>Psyllinae</taxon>
        <taxon>Cacopsylla</taxon>
    </lineage>
</organism>
<accession>A0A8D8L963</accession>
<sequence>MKYLGNRQNFNHLIMHEMDVELPGSTTVFTTEAELPPQLDQSIQYIYESLIPSFRNPKYRNRWIESYKKGYDVFMKEIHELGPPHFINMGEKDNIVRGVEGALVWEAIIKLLECLGETGFEDLLHRIDNLPENYKKEDLVKKETVPPNYHVDLALRPVVEEIKDANTTKNENKRSCSP</sequence>
<dbReference type="EMBL" id="HBUF01004526">
    <property type="protein sequence ID" value="CAG6606710.1"/>
    <property type="molecule type" value="Transcribed_RNA"/>
</dbReference>
<name>A0A8D8L963_9HEMI</name>
<dbReference type="EMBL" id="HBUF01004527">
    <property type="protein sequence ID" value="CAG6606712.1"/>
    <property type="molecule type" value="Transcribed_RNA"/>
</dbReference>